<feature type="non-terminal residue" evidence="2">
    <location>
        <position position="1"/>
    </location>
</feature>
<keyword evidence="1" id="KW-0812">Transmembrane</keyword>
<feature type="transmembrane region" description="Helical" evidence="1">
    <location>
        <begin position="224"/>
        <end position="251"/>
    </location>
</feature>
<keyword evidence="3" id="KW-1185">Reference proteome</keyword>
<keyword evidence="1" id="KW-1133">Transmembrane helix</keyword>
<proteinExistence type="predicted"/>
<name>A0A848LNW3_9BACT</name>
<organism evidence="2 3">
    <name type="scientific">Pyxidicoccus fallax</name>
    <dbReference type="NCBI Taxonomy" id="394095"/>
    <lineage>
        <taxon>Bacteria</taxon>
        <taxon>Pseudomonadati</taxon>
        <taxon>Myxococcota</taxon>
        <taxon>Myxococcia</taxon>
        <taxon>Myxococcales</taxon>
        <taxon>Cystobacterineae</taxon>
        <taxon>Myxococcaceae</taxon>
        <taxon>Pyxidicoccus</taxon>
    </lineage>
</organism>
<gene>
    <name evidence="2" type="ORF">HG543_32475</name>
</gene>
<reference evidence="2 3" key="1">
    <citation type="submission" date="2020-04" db="EMBL/GenBank/DDBJ databases">
        <title>Draft genome of Pyxidicoccus fallax type strain.</title>
        <authorList>
            <person name="Whitworth D.E."/>
        </authorList>
    </citation>
    <scope>NUCLEOTIDE SEQUENCE [LARGE SCALE GENOMIC DNA]</scope>
    <source>
        <strain evidence="2 3">DSM 14698</strain>
    </source>
</reference>
<evidence type="ECO:0000313" key="3">
    <source>
        <dbReference type="Proteomes" id="UP000518300"/>
    </source>
</evidence>
<keyword evidence="1" id="KW-0472">Membrane</keyword>
<dbReference type="RefSeq" id="WP_169348804.1">
    <property type="nucleotide sequence ID" value="NZ_JABBJJ010000192.1"/>
</dbReference>
<protein>
    <submittedName>
        <fullName evidence="2">Uncharacterized protein</fullName>
    </submittedName>
</protein>
<dbReference type="EMBL" id="JABBJJ010000192">
    <property type="protein sequence ID" value="NMO19557.1"/>
    <property type="molecule type" value="Genomic_DNA"/>
</dbReference>
<dbReference type="AlphaFoldDB" id="A0A848LNW3"/>
<sequence length="285" mass="31865">PERFTVHVWSPLLRGLALAARLVAMGCLLFFSTWLILDILANQQSLQPRPLVLGLVLGVPLPLALAALLRWSARATVDVEATRLVLTLRSGARMEIPHDAVEAVRPWRLPLPGPGLSLRMKSGRVFAHGLELEDAVPLLEALGRHGTLGAAQSHPLVRYGQARHALWRRRWYHVVARLIVYPMLPAGILFQLHQRIAFGGVLGEWQSYGLGAWLRSFERVYTQVFLNFLLCACFIRLWVEALSLVGAWLMPSRARGVRRGAEWLGRLAYYVGLMVLLGARLLGNE</sequence>
<evidence type="ECO:0000256" key="1">
    <source>
        <dbReference type="SAM" id="Phobius"/>
    </source>
</evidence>
<feature type="transmembrane region" description="Helical" evidence="1">
    <location>
        <begin position="12"/>
        <end position="37"/>
    </location>
</feature>
<feature type="transmembrane region" description="Helical" evidence="1">
    <location>
        <begin position="171"/>
        <end position="192"/>
    </location>
</feature>
<feature type="transmembrane region" description="Helical" evidence="1">
    <location>
        <begin position="49"/>
        <end position="69"/>
    </location>
</feature>
<accession>A0A848LNW3</accession>
<dbReference type="Proteomes" id="UP000518300">
    <property type="component" value="Unassembled WGS sequence"/>
</dbReference>
<comment type="caution">
    <text evidence="2">The sequence shown here is derived from an EMBL/GenBank/DDBJ whole genome shotgun (WGS) entry which is preliminary data.</text>
</comment>
<feature type="transmembrane region" description="Helical" evidence="1">
    <location>
        <begin position="263"/>
        <end position="282"/>
    </location>
</feature>
<evidence type="ECO:0000313" key="2">
    <source>
        <dbReference type="EMBL" id="NMO19557.1"/>
    </source>
</evidence>